<sequence length="99" mass="10739">MSPALAGGFLTTGPQEKSFTASLTEWHTLLGFPCGSAGKESACNAGDLGLIPGLGRSPWRRERLPTPVFWPGEVHGVAKSRTRLNGFRFHFTHVKNVFS</sequence>
<keyword evidence="2" id="KW-1185">Reference proteome</keyword>
<accession>A0ABN8ZSG8</accession>
<name>A0ABN8ZSG8_RANTA</name>
<organism evidence="1 2">
    <name type="scientific">Rangifer tarandus platyrhynchus</name>
    <name type="common">Svalbard reindeer</name>
    <dbReference type="NCBI Taxonomy" id="3082113"/>
    <lineage>
        <taxon>Eukaryota</taxon>
        <taxon>Metazoa</taxon>
        <taxon>Chordata</taxon>
        <taxon>Craniata</taxon>
        <taxon>Vertebrata</taxon>
        <taxon>Euteleostomi</taxon>
        <taxon>Mammalia</taxon>
        <taxon>Eutheria</taxon>
        <taxon>Laurasiatheria</taxon>
        <taxon>Artiodactyla</taxon>
        <taxon>Ruminantia</taxon>
        <taxon>Pecora</taxon>
        <taxon>Cervidae</taxon>
        <taxon>Odocoileinae</taxon>
        <taxon>Rangifer</taxon>
    </lineage>
</organism>
<evidence type="ECO:0000313" key="1">
    <source>
        <dbReference type="EMBL" id="CAI9175896.1"/>
    </source>
</evidence>
<reference evidence="1" key="1">
    <citation type="submission" date="2023-04" db="EMBL/GenBank/DDBJ databases">
        <authorList>
            <consortium name="ELIXIR-Norway"/>
        </authorList>
    </citation>
    <scope>NUCLEOTIDE SEQUENCE [LARGE SCALE GENOMIC DNA]</scope>
</reference>
<proteinExistence type="predicted"/>
<evidence type="ECO:0000313" key="2">
    <source>
        <dbReference type="Proteomes" id="UP001176941"/>
    </source>
</evidence>
<gene>
    <name evidence="1" type="ORF">MRATA1EN1_LOCUS24858</name>
</gene>
<protein>
    <submittedName>
        <fullName evidence="1">Uncharacterized protein</fullName>
    </submittedName>
</protein>
<dbReference type="Proteomes" id="UP001176941">
    <property type="component" value="Chromosome 5"/>
</dbReference>
<dbReference type="EMBL" id="OX459941">
    <property type="protein sequence ID" value="CAI9175896.1"/>
    <property type="molecule type" value="Genomic_DNA"/>
</dbReference>